<accession>A0ABT5VRT1</accession>
<dbReference type="Proteomes" id="UP001528920">
    <property type="component" value="Unassembled WGS sequence"/>
</dbReference>
<keyword evidence="3" id="KW-1185">Reference proteome</keyword>
<name>A0ABT5VRT1_9BACT</name>
<keyword evidence="1" id="KW-0472">Membrane</keyword>
<comment type="caution">
    <text evidence="2">The sequence shown here is derived from an EMBL/GenBank/DDBJ whole genome shotgun (WGS) entry which is preliminary data.</text>
</comment>
<keyword evidence="1" id="KW-1133">Transmembrane helix</keyword>
<reference evidence="2 3" key="1">
    <citation type="submission" date="2022-01" db="EMBL/GenBank/DDBJ databases">
        <title>Labilibaculum sp. nov, a marine bacterium isolated from Antarctica.</title>
        <authorList>
            <person name="Dai W."/>
        </authorList>
    </citation>
    <scope>NUCLEOTIDE SEQUENCE [LARGE SCALE GENOMIC DNA]</scope>
    <source>
        <strain evidence="2 3">DW002</strain>
    </source>
</reference>
<evidence type="ECO:0000313" key="2">
    <source>
        <dbReference type="EMBL" id="MDE5418130.1"/>
    </source>
</evidence>
<sequence length="124" mass="14479">MKKDQPFKVPEDYFENLSDRIQEKIELEENPKKRMLQVLKPYVWMAASIIGIVIIAKVVLTNSVDPNYKIQQYSQSEISIDTQSVIVNTDDLNWFSDEEELTSEEIIEYLSDYDIETETLLANL</sequence>
<keyword evidence="1" id="KW-0812">Transmembrane</keyword>
<dbReference type="EMBL" id="JAKJSC010000001">
    <property type="protein sequence ID" value="MDE5418130.1"/>
    <property type="molecule type" value="Genomic_DNA"/>
</dbReference>
<evidence type="ECO:0000256" key="1">
    <source>
        <dbReference type="SAM" id="Phobius"/>
    </source>
</evidence>
<organism evidence="2 3">
    <name type="scientific">Paralabilibaculum antarcticum</name>
    <dbReference type="NCBI Taxonomy" id="2912572"/>
    <lineage>
        <taxon>Bacteria</taxon>
        <taxon>Pseudomonadati</taxon>
        <taxon>Bacteroidota</taxon>
        <taxon>Bacteroidia</taxon>
        <taxon>Marinilabiliales</taxon>
        <taxon>Marinifilaceae</taxon>
        <taxon>Paralabilibaculum</taxon>
    </lineage>
</organism>
<feature type="transmembrane region" description="Helical" evidence="1">
    <location>
        <begin position="42"/>
        <end position="60"/>
    </location>
</feature>
<evidence type="ECO:0000313" key="3">
    <source>
        <dbReference type="Proteomes" id="UP001528920"/>
    </source>
</evidence>
<dbReference type="RefSeq" id="WP_275109463.1">
    <property type="nucleotide sequence ID" value="NZ_JAKJSC010000001.1"/>
</dbReference>
<protein>
    <submittedName>
        <fullName evidence="2">Uncharacterized protein</fullName>
    </submittedName>
</protein>
<proteinExistence type="predicted"/>
<gene>
    <name evidence="2" type="ORF">L3049_08920</name>
</gene>